<dbReference type="Pfam" id="PF00892">
    <property type="entry name" value="EamA"/>
    <property type="match status" value="2"/>
</dbReference>
<feature type="transmembrane region" description="Helical" evidence="7">
    <location>
        <begin position="239"/>
        <end position="258"/>
    </location>
</feature>
<gene>
    <name evidence="10" type="ORF">BDE27_1487</name>
    <name evidence="9" type="ORF">Xehl_01886</name>
</gene>
<evidence type="ECO:0000256" key="3">
    <source>
        <dbReference type="ARBA" id="ARBA00022475"/>
    </source>
</evidence>
<feature type="transmembrane region" description="Helical" evidence="7">
    <location>
        <begin position="205"/>
        <end position="227"/>
    </location>
</feature>
<feature type="transmembrane region" description="Helical" evidence="7">
    <location>
        <begin position="95"/>
        <end position="115"/>
    </location>
</feature>
<sequence length="296" mass="32682">MASKTTLWSAYGSTSLFVLLWSSGAIFSRWGLDHSSSFAILAVRFAIAFLFLLAFCMFKKRFLPAYGSRNKVAAVGLLIIGGYSIFYFLALENGITPGILATVMGIQPIITLWVMERNFTARRLIGLFLSFIGLVLVVFQGLVLTKFSFSGTFFALAALTCMSIGAIFQKQIQQAPSEVLPLQYGVSLLLCLLFIPFKPFHIEPVIGFIVPALWLGLVISVVAQLLLYRLIRTGNLVNVTSLFYLVPGVTAIMDYLFLGNALSILSIIGMFAIITGLALVFRKKKQMKLIISNKFK</sequence>
<feature type="domain" description="EamA" evidence="8">
    <location>
        <begin position="16"/>
        <end position="138"/>
    </location>
</feature>
<feature type="transmembrane region" description="Helical" evidence="7">
    <location>
        <begin position="180"/>
        <end position="199"/>
    </location>
</feature>
<dbReference type="EMBL" id="RAQI01000002">
    <property type="protein sequence ID" value="RKE91273.1"/>
    <property type="molecule type" value="Genomic_DNA"/>
</dbReference>
<evidence type="ECO:0000256" key="7">
    <source>
        <dbReference type="SAM" id="Phobius"/>
    </source>
</evidence>
<dbReference type="GO" id="GO:0016020">
    <property type="term" value="C:membrane"/>
    <property type="evidence" value="ECO:0007669"/>
    <property type="project" value="UniProtKB-SubCell"/>
</dbReference>
<keyword evidence="4 7" id="KW-0812">Transmembrane</keyword>
<dbReference type="PANTHER" id="PTHR32322:SF2">
    <property type="entry name" value="EAMA DOMAIN-CONTAINING PROTEIN"/>
    <property type="match status" value="1"/>
</dbReference>
<name>A0A2D0IRW0_9GAMM</name>
<comment type="subcellular location">
    <subcellularLocation>
        <location evidence="1">Cell membrane</location>
        <topology evidence="1">Multi-pass membrane protein</topology>
    </subcellularLocation>
</comment>
<reference evidence="9 11" key="1">
    <citation type="journal article" date="2017" name="Nat. Microbiol.">
        <title>Natural product diversity associated with the nematode symbionts Photorhabdus and Xenorhabdus.</title>
        <authorList>
            <person name="Tobias N.J."/>
            <person name="Wolff H."/>
            <person name="Djahanschiri B."/>
            <person name="Grundmann F."/>
            <person name="Kronenwerth M."/>
            <person name="Shi Y.M."/>
            <person name="Simonyi S."/>
            <person name="Grun P."/>
            <person name="Shapiro-Ilan D."/>
            <person name="Pidot S.J."/>
            <person name="Stinear T.P."/>
            <person name="Ebersberger I."/>
            <person name="Bode H.B."/>
        </authorList>
    </citation>
    <scope>NUCLEOTIDE SEQUENCE [LARGE SCALE GENOMIC DNA]</scope>
    <source>
        <strain evidence="9 11">DSM 16337</strain>
    </source>
</reference>
<feature type="transmembrane region" description="Helical" evidence="7">
    <location>
        <begin position="7"/>
        <end position="32"/>
    </location>
</feature>
<dbReference type="PANTHER" id="PTHR32322">
    <property type="entry name" value="INNER MEMBRANE TRANSPORTER"/>
    <property type="match status" value="1"/>
</dbReference>
<keyword evidence="3" id="KW-1003">Cell membrane</keyword>
<dbReference type="Proteomes" id="UP000225605">
    <property type="component" value="Unassembled WGS sequence"/>
</dbReference>
<dbReference type="InterPro" id="IPR037185">
    <property type="entry name" value="EmrE-like"/>
</dbReference>
<feature type="transmembrane region" description="Helical" evidence="7">
    <location>
        <begin position="264"/>
        <end position="281"/>
    </location>
</feature>
<dbReference type="OrthoDB" id="9809509at2"/>
<comment type="caution">
    <text evidence="9">The sequence shown here is derived from an EMBL/GenBank/DDBJ whole genome shotgun (WGS) entry which is preliminary data.</text>
</comment>
<dbReference type="Proteomes" id="UP000283568">
    <property type="component" value="Unassembled WGS sequence"/>
</dbReference>
<feature type="transmembrane region" description="Helical" evidence="7">
    <location>
        <begin position="124"/>
        <end position="143"/>
    </location>
</feature>
<dbReference type="InterPro" id="IPR000620">
    <property type="entry name" value="EamA_dom"/>
</dbReference>
<evidence type="ECO:0000256" key="1">
    <source>
        <dbReference type="ARBA" id="ARBA00004651"/>
    </source>
</evidence>
<feature type="domain" description="EamA" evidence="8">
    <location>
        <begin position="150"/>
        <end position="281"/>
    </location>
</feature>
<keyword evidence="5 7" id="KW-1133">Transmembrane helix</keyword>
<evidence type="ECO:0000313" key="12">
    <source>
        <dbReference type="Proteomes" id="UP000283568"/>
    </source>
</evidence>
<feature type="transmembrane region" description="Helical" evidence="7">
    <location>
        <begin position="70"/>
        <end position="89"/>
    </location>
</feature>
<dbReference type="SUPFAM" id="SSF103481">
    <property type="entry name" value="Multidrug resistance efflux transporter EmrE"/>
    <property type="match status" value="2"/>
</dbReference>
<feature type="transmembrane region" description="Helical" evidence="7">
    <location>
        <begin position="149"/>
        <end position="168"/>
    </location>
</feature>
<dbReference type="InterPro" id="IPR050638">
    <property type="entry name" value="AA-Vitamin_Transporters"/>
</dbReference>
<proteinExistence type="inferred from homology"/>
<evidence type="ECO:0000256" key="4">
    <source>
        <dbReference type="ARBA" id="ARBA00022692"/>
    </source>
</evidence>
<accession>A0A2D0IRW0</accession>
<reference evidence="10 12" key="2">
    <citation type="submission" date="2018-09" db="EMBL/GenBank/DDBJ databases">
        <title>Genomic Encyclopedia of Archaeal and Bacterial Type Strains, Phase II (KMG-II): from individual species to whole genera.</title>
        <authorList>
            <person name="Goeker M."/>
        </authorList>
    </citation>
    <scope>NUCLEOTIDE SEQUENCE [LARGE SCALE GENOMIC DNA]</scope>
    <source>
        <strain evidence="10 12">DSM 16337</strain>
    </source>
</reference>
<evidence type="ECO:0000259" key="8">
    <source>
        <dbReference type="Pfam" id="PF00892"/>
    </source>
</evidence>
<dbReference type="EMBL" id="NIBT01000008">
    <property type="protein sequence ID" value="PHM24636.1"/>
    <property type="molecule type" value="Genomic_DNA"/>
</dbReference>
<evidence type="ECO:0000313" key="10">
    <source>
        <dbReference type="EMBL" id="RKE91273.1"/>
    </source>
</evidence>
<protein>
    <submittedName>
        <fullName evidence="9">Multidrug DMT transporter permease</fullName>
    </submittedName>
    <submittedName>
        <fullName evidence="10">Threonine/homoserine efflux transporter RhtA</fullName>
    </submittedName>
</protein>
<dbReference type="RefSeq" id="WP_099132205.1">
    <property type="nucleotide sequence ID" value="NZ_CAWNOJ010000097.1"/>
</dbReference>
<evidence type="ECO:0000256" key="6">
    <source>
        <dbReference type="ARBA" id="ARBA00023136"/>
    </source>
</evidence>
<evidence type="ECO:0000256" key="2">
    <source>
        <dbReference type="ARBA" id="ARBA00007362"/>
    </source>
</evidence>
<organism evidence="9 11">
    <name type="scientific">Xenorhabdus ehlersii</name>
    <dbReference type="NCBI Taxonomy" id="290111"/>
    <lineage>
        <taxon>Bacteria</taxon>
        <taxon>Pseudomonadati</taxon>
        <taxon>Pseudomonadota</taxon>
        <taxon>Gammaproteobacteria</taxon>
        <taxon>Enterobacterales</taxon>
        <taxon>Morganellaceae</taxon>
        <taxon>Xenorhabdus</taxon>
    </lineage>
</organism>
<evidence type="ECO:0000313" key="11">
    <source>
        <dbReference type="Proteomes" id="UP000225605"/>
    </source>
</evidence>
<feature type="transmembrane region" description="Helical" evidence="7">
    <location>
        <begin position="38"/>
        <end position="58"/>
    </location>
</feature>
<keyword evidence="12" id="KW-1185">Reference proteome</keyword>
<dbReference type="AlphaFoldDB" id="A0A2D0IRW0"/>
<comment type="similarity">
    <text evidence="2">Belongs to the EamA transporter family.</text>
</comment>
<evidence type="ECO:0000256" key="5">
    <source>
        <dbReference type="ARBA" id="ARBA00022989"/>
    </source>
</evidence>
<evidence type="ECO:0000313" key="9">
    <source>
        <dbReference type="EMBL" id="PHM24636.1"/>
    </source>
</evidence>
<keyword evidence="6 7" id="KW-0472">Membrane</keyword>